<dbReference type="RefSeq" id="WP_343839718.1">
    <property type="nucleotide sequence ID" value="NZ_BAAADO010000003.1"/>
</dbReference>
<protein>
    <submittedName>
        <fullName evidence="1">Head-tail adaptor protein</fullName>
    </submittedName>
</protein>
<accession>A0ABN1B6H0</accession>
<evidence type="ECO:0000313" key="2">
    <source>
        <dbReference type="Proteomes" id="UP001500880"/>
    </source>
</evidence>
<dbReference type="EMBL" id="BAAADO010000003">
    <property type="protein sequence ID" value="GAA0491286.1"/>
    <property type="molecule type" value="Genomic_DNA"/>
</dbReference>
<comment type="caution">
    <text evidence="1">The sequence shown here is derived from an EMBL/GenBank/DDBJ whole genome shotgun (WGS) entry which is preliminary data.</text>
</comment>
<dbReference type="Proteomes" id="UP001500880">
    <property type="component" value="Unassembled WGS sequence"/>
</dbReference>
<evidence type="ECO:0000313" key="1">
    <source>
        <dbReference type="EMBL" id="GAA0491286.1"/>
    </source>
</evidence>
<keyword evidence="2" id="KW-1185">Reference proteome</keyword>
<sequence length="122" mass="14272">MRKFEYKPPRVHSGELRTPVTFYEYVPKEGPYPGEKVKKVLYNAWAKIDEIWLRDVELAKSNGTLSDITIIIRDPQGDYIPTNKHYVEIDAPEYKNKHYNVTQAQPDMQNRDFVNVIAELTS</sequence>
<name>A0ABN1B6H0_9BACI</name>
<reference evidence="1 2" key="1">
    <citation type="journal article" date="2019" name="Int. J. Syst. Evol. Microbiol.">
        <title>The Global Catalogue of Microorganisms (GCM) 10K type strain sequencing project: providing services to taxonomists for standard genome sequencing and annotation.</title>
        <authorList>
            <consortium name="The Broad Institute Genomics Platform"/>
            <consortium name="The Broad Institute Genome Sequencing Center for Infectious Disease"/>
            <person name="Wu L."/>
            <person name="Ma J."/>
        </authorList>
    </citation>
    <scope>NUCLEOTIDE SEQUENCE [LARGE SCALE GENOMIC DNA]</scope>
    <source>
        <strain evidence="1 2">JCM 12389</strain>
    </source>
</reference>
<gene>
    <name evidence="1" type="ORF">GCM10008986_16730</name>
</gene>
<organism evidence="1 2">
    <name type="scientific">Salinibacillus aidingensis</name>
    <dbReference type="NCBI Taxonomy" id="237684"/>
    <lineage>
        <taxon>Bacteria</taxon>
        <taxon>Bacillati</taxon>
        <taxon>Bacillota</taxon>
        <taxon>Bacilli</taxon>
        <taxon>Bacillales</taxon>
        <taxon>Bacillaceae</taxon>
        <taxon>Salinibacillus</taxon>
    </lineage>
</organism>
<proteinExistence type="predicted"/>